<dbReference type="InterPro" id="IPR023222">
    <property type="entry name" value="PsbQ-like_dom_sf"/>
</dbReference>
<evidence type="ECO:0000256" key="3">
    <source>
        <dbReference type="ARBA" id="ARBA00023136"/>
    </source>
</evidence>
<comment type="subcellular location">
    <subcellularLocation>
        <location evidence="1">Membrane</location>
    </subcellularLocation>
</comment>
<dbReference type="GO" id="GO:0019898">
    <property type="term" value="C:extrinsic component of membrane"/>
    <property type="evidence" value="ECO:0007669"/>
    <property type="project" value="InterPro"/>
</dbReference>
<dbReference type="GO" id="GO:0015979">
    <property type="term" value="P:photosynthesis"/>
    <property type="evidence" value="ECO:0007669"/>
    <property type="project" value="InterPro"/>
</dbReference>
<dbReference type="GO" id="GO:0009523">
    <property type="term" value="C:photosystem II"/>
    <property type="evidence" value="ECO:0007669"/>
    <property type="project" value="InterPro"/>
</dbReference>
<evidence type="ECO:0000313" key="5">
    <source>
        <dbReference type="Proteomes" id="UP001301350"/>
    </source>
</evidence>
<dbReference type="Proteomes" id="UP001301350">
    <property type="component" value="Unassembled WGS sequence"/>
</dbReference>
<keyword evidence="5" id="KW-1185">Reference proteome</keyword>
<accession>A0AAV9J341</accession>
<dbReference type="Gene3D" id="1.20.120.290">
    <property type="entry name" value="Oxygen-evolving enhancer protein 3 (PsbQ), four-helix up-down bundle"/>
    <property type="match status" value="1"/>
</dbReference>
<keyword evidence="2" id="KW-0793">Thylakoid</keyword>
<sequence>MFVGALSAPRSAFVGKAATSALGGGVCAACRSAHRPSAATVRMADAGARHWTRRELLLGVGAAVLGTLLGRSLPAEAKGEPKMSFFGADAQSSPFTYNEVQETPIFGGLTADDLKKYRETVMSAKARIEATSDAINKKSWEDIRSALRLALGTLRDACLKINQVAIAQGGPNEKKNIQKAYRNFLSKIEEMDYAAREKSVDKVERLRMAATAALDNWMTVVGL</sequence>
<dbReference type="AlphaFoldDB" id="A0AAV9J341"/>
<gene>
    <name evidence="4" type="ORF">CDCA_CDCA20G4820</name>
</gene>
<comment type="caution">
    <text evidence="4">The sequence shown here is derived from an EMBL/GenBank/DDBJ whole genome shotgun (WGS) entry which is preliminary data.</text>
</comment>
<reference evidence="4 5" key="1">
    <citation type="submission" date="2022-07" db="EMBL/GenBank/DDBJ databases">
        <title>Genome-wide signatures of adaptation to extreme environments.</title>
        <authorList>
            <person name="Cho C.H."/>
            <person name="Yoon H.S."/>
        </authorList>
    </citation>
    <scope>NUCLEOTIDE SEQUENCE [LARGE SCALE GENOMIC DNA]</scope>
    <source>
        <strain evidence="4 5">DBV 063 E5</strain>
    </source>
</reference>
<evidence type="ECO:0000313" key="4">
    <source>
        <dbReference type="EMBL" id="KAK4538795.1"/>
    </source>
</evidence>
<dbReference type="InterPro" id="IPR008797">
    <property type="entry name" value="PSII_PsbQ"/>
</dbReference>
<organism evidence="4 5">
    <name type="scientific">Cyanidium caldarium</name>
    <name type="common">Red alga</name>
    <dbReference type="NCBI Taxonomy" id="2771"/>
    <lineage>
        <taxon>Eukaryota</taxon>
        <taxon>Rhodophyta</taxon>
        <taxon>Bangiophyceae</taxon>
        <taxon>Cyanidiales</taxon>
        <taxon>Cyanidiaceae</taxon>
        <taxon>Cyanidium</taxon>
    </lineage>
</organism>
<proteinExistence type="predicted"/>
<dbReference type="EMBL" id="JANCYW010000020">
    <property type="protein sequence ID" value="KAK4538795.1"/>
    <property type="molecule type" value="Genomic_DNA"/>
</dbReference>
<dbReference type="SUPFAM" id="SSF101112">
    <property type="entry name" value="Oxygen-evolving enhancer protein 3"/>
    <property type="match status" value="1"/>
</dbReference>
<evidence type="ECO:0000256" key="2">
    <source>
        <dbReference type="ARBA" id="ARBA00023078"/>
    </source>
</evidence>
<name>A0AAV9J341_CYACA</name>
<evidence type="ECO:0000256" key="1">
    <source>
        <dbReference type="ARBA" id="ARBA00004370"/>
    </source>
</evidence>
<dbReference type="GO" id="GO:0005509">
    <property type="term" value="F:calcium ion binding"/>
    <property type="evidence" value="ECO:0007669"/>
    <property type="project" value="InterPro"/>
</dbReference>
<dbReference type="Pfam" id="PF05757">
    <property type="entry name" value="PsbQ"/>
    <property type="match status" value="1"/>
</dbReference>
<keyword evidence="3" id="KW-0472">Membrane</keyword>
<protein>
    <submittedName>
        <fullName evidence="4">Uncharacterized protein</fullName>
    </submittedName>
</protein>